<dbReference type="Gene3D" id="1.20.272.10">
    <property type="match status" value="1"/>
</dbReference>
<evidence type="ECO:0000259" key="10">
    <source>
        <dbReference type="Pfam" id="PF21694"/>
    </source>
</evidence>
<dbReference type="InterPro" id="IPR027417">
    <property type="entry name" value="P-loop_NTPase"/>
</dbReference>
<dbReference type="EMBL" id="AYZQ01000001">
    <property type="protein sequence ID" value="KRM72556.1"/>
    <property type="molecule type" value="Genomic_DNA"/>
</dbReference>
<comment type="caution">
    <text evidence="11">The sequence shown here is derived from an EMBL/GenBank/DDBJ whole genome shotgun (WGS) entry which is preliminary data.</text>
</comment>
<keyword evidence="3" id="KW-0808">Transferase</keyword>
<dbReference type="PANTHER" id="PTHR34388:SF1">
    <property type="entry name" value="DNA POLYMERASE III SUBUNIT DELTA"/>
    <property type="match status" value="1"/>
</dbReference>
<dbReference type="AlphaFoldDB" id="A0A0R2BA21"/>
<dbReference type="SUPFAM" id="SSF52540">
    <property type="entry name" value="P-loop containing nucleoside triphosphate hydrolases"/>
    <property type="match status" value="1"/>
</dbReference>
<dbReference type="GO" id="GO:0003677">
    <property type="term" value="F:DNA binding"/>
    <property type="evidence" value="ECO:0007669"/>
    <property type="project" value="InterPro"/>
</dbReference>
<dbReference type="InterPro" id="IPR010372">
    <property type="entry name" value="DNA_pol3_delta_N"/>
</dbReference>
<evidence type="ECO:0000256" key="5">
    <source>
        <dbReference type="ARBA" id="ARBA00022705"/>
    </source>
</evidence>
<dbReference type="EC" id="2.7.7.7" evidence="1"/>
<dbReference type="SUPFAM" id="SSF48019">
    <property type="entry name" value="post-AAA+ oligomerization domain-like"/>
    <property type="match status" value="1"/>
</dbReference>
<dbReference type="InterPro" id="IPR008921">
    <property type="entry name" value="DNA_pol3_clamp-load_cplx_C"/>
</dbReference>
<evidence type="ECO:0000256" key="2">
    <source>
        <dbReference type="ARBA" id="ARBA00017703"/>
    </source>
</evidence>
<keyword evidence="12" id="KW-1185">Reference proteome</keyword>
<evidence type="ECO:0000256" key="4">
    <source>
        <dbReference type="ARBA" id="ARBA00022695"/>
    </source>
</evidence>
<evidence type="ECO:0000256" key="7">
    <source>
        <dbReference type="ARBA" id="ARBA00034754"/>
    </source>
</evidence>
<evidence type="ECO:0000313" key="12">
    <source>
        <dbReference type="Proteomes" id="UP000051672"/>
    </source>
</evidence>
<sequence length="354" mass="39607">MQRQKRMLLIRLLESKDNMDIQAFQKLTPLPPVLLVLGTEAALQTQVLDRVKAIVPEDQQAMNFSQYDLSQTPLAVALDDAMSAPFFGDYRVVVVNNPSFLTGETKVAKIDHDIDGLIQYVEAPLASTILVIIANYPKLDERKRVTKAVKKAATLVDVAPLDERAARKQIAQMFKTHHLTITPDALNLLVQRTNGDYSLMMSEVQKLLTYSANGAPLDAGAIEALVPKQLSDRVFDLVGAVVAKDSAKSLRLYRDLLAQNEEPIRLNALLVNQFRLLLQVQILAKKGYTQGSLAEVIKVHPYRIKLAWQQSQRIPARELHQAYIGLVDAEAQMKQGVIDKALAFELFVLQYTRQ</sequence>
<evidence type="ECO:0000256" key="6">
    <source>
        <dbReference type="ARBA" id="ARBA00022932"/>
    </source>
</evidence>
<evidence type="ECO:0000256" key="8">
    <source>
        <dbReference type="ARBA" id="ARBA00049244"/>
    </source>
</evidence>
<dbReference type="Proteomes" id="UP000051672">
    <property type="component" value="Unassembled WGS sequence"/>
</dbReference>
<evidence type="ECO:0000256" key="3">
    <source>
        <dbReference type="ARBA" id="ARBA00022679"/>
    </source>
</evidence>
<organism evidence="11 12">
    <name type="scientific">Lacticaseibacillus brantae DSM 23927</name>
    <dbReference type="NCBI Taxonomy" id="1423727"/>
    <lineage>
        <taxon>Bacteria</taxon>
        <taxon>Bacillati</taxon>
        <taxon>Bacillota</taxon>
        <taxon>Bacilli</taxon>
        <taxon>Lactobacillales</taxon>
        <taxon>Lactobacillaceae</taxon>
        <taxon>Lacticaseibacillus</taxon>
    </lineage>
</organism>
<comment type="catalytic activity">
    <reaction evidence="8">
        <text>DNA(n) + a 2'-deoxyribonucleoside 5'-triphosphate = DNA(n+1) + diphosphate</text>
        <dbReference type="Rhea" id="RHEA:22508"/>
        <dbReference type="Rhea" id="RHEA-COMP:17339"/>
        <dbReference type="Rhea" id="RHEA-COMP:17340"/>
        <dbReference type="ChEBI" id="CHEBI:33019"/>
        <dbReference type="ChEBI" id="CHEBI:61560"/>
        <dbReference type="ChEBI" id="CHEBI:173112"/>
        <dbReference type="EC" id="2.7.7.7"/>
    </reaction>
</comment>
<dbReference type="GO" id="GO:0006261">
    <property type="term" value="P:DNA-templated DNA replication"/>
    <property type="evidence" value="ECO:0007669"/>
    <property type="project" value="TreeGrafter"/>
</dbReference>
<dbReference type="Gene3D" id="3.40.50.300">
    <property type="entry name" value="P-loop containing nucleotide triphosphate hydrolases"/>
    <property type="match status" value="1"/>
</dbReference>
<dbReference type="InterPro" id="IPR048466">
    <property type="entry name" value="DNA_pol3_delta-like_C"/>
</dbReference>
<proteinExistence type="inferred from homology"/>
<gene>
    <name evidence="11" type="ORF">FC34_GL000263</name>
</gene>
<dbReference type="GO" id="GO:0009360">
    <property type="term" value="C:DNA polymerase III complex"/>
    <property type="evidence" value="ECO:0007669"/>
    <property type="project" value="InterPro"/>
</dbReference>
<accession>A0A0R2BA21</accession>
<keyword evidence="6" id="KW-0239">DNA-directed DNA polymerase</keyword>
<dbReference type="PATRIC" id="fig|1423727.3.peg.266"/>
<dbReference type="Pfam" id="PF06144">
    <property type="entry name" value="DNA_pol3_delta"/>
    <property type="match status" value="1"/>
</dbReference>
<protein>
    <recommendedName>
        <fullName evidence="2">DNA polymerase III subunit delta</fullName>
        <ecNumber evidence="1">2.7.7.7</ecNumber>
    </recommendedName>
</protein>
<dbReference type="InterPro" id="IPR005790">
    <property type="entry name" value="DNA_polIII_delta"/>
</dbReference>
<dbReference type="GO" id="GO:0003887">
    <property type="term" value="F:DNA-directed DNA polymerase activity"/>
    <property type="evidence" value="ECO:0007669"/>
    <property type="project" value="UniProtKB-KW"/>
</dbReference>
<evidence type="ECO:0000259" key="9">
    <source>
        <dbReference type="Pfam" id="PF06144"/>
    </source>
</evidence>
<keyword evidence="4" id="KW-0548">Nucleotidyltransferase</keyword>
<keyword evidence="5" id="KW-0235">DNA replication</keyword>
<name>A0A0R2BA21_9LACO</name>
<feature type="domain" description="DNA polymerase III delta N-terminal" evidence="9">
    <location>
        <begin position="51"/>
        <end position="157"/>
    </location>
</feature>
<comment type="similarity">
    <text evidence="7">Belongs to the DNA polymerase HolA subunit family.</text>
</comment>
<dbReference type="Gene3D" id="1.10.8.60">
    <property type="match status" value="1"/>
</dbReference>
<feature type="domain" description="DNA polymerase III delta subunit-like C-terminal" evidence="10">
    <location>
        <begin position="232"/>
        <end position="351"/>
    </location>
</feature>
<evidence type="ECO:0000313" key="11">
    <source>
        <dbReference type="EMBL" id="KRM72556.1"/>
    </source>
</evidence>
<dbReference type="STRING" id="1423727.FC34_GL000263"/>
<evidence type="ECO:0000256" key="1">
    <source>
        <dbReference type="ARBA" id="ARBA00012417"/>
    </source>
</evidence>
<dbReference type="PANTHER" id="PTHR34388">
    <property type="entry name" value="DNA POLYMERASE III SUBUNIT DELTA"/>
    <property type="match status" value="1"/>
</dbReference>
<dbReference type="Pfam" id="PF21694">
    <property type="entry name" value="DNA_pol3_delta_C"/>
    <property type="match status" value="1"/>
</dbReference>
<dbReference type="NCBIfam" id="TIGR01128">
    <property type="entry name" value="holA"/>
    <property type="match status" value="1"/>
</dbReference>
<reference evidence="11 12" key="1">
    <citation type="journal article" date="2015" name="Genome Announc.">
        <title>Expanding the biotechnology potential of lactobacilli through comparative genomics of 213 strains and associated genera.</title>
        <authorList>
            <person name="Sun Z."/>
            <person name="Harris H.M."/>
            <person name="McCann A."/>
            <person name="Guo C."/>
            <person name="Argimon S."/>
            <person name="Zhang W."/>
            <person name="Yang X."/>
            <person name="Jeffery I.B."/>
            <person name="Cooney J.C."/>
            <person name="Kagawa T.F."/>
            <person name="Liu W."/>
            <person name="Song Y."/>
            <person name="Salvetti E."/>
            <person name="Wrobel A."/>
            <person name="Rasinkangas P."/>
            <person name="Parkhill J."/>
            <person name="Rea M.C."/>
            <person name="O'Sullivan O."/>
            <person name="Ritari J."/>
            <person name="Douillard F.P."/>
            <person name="Paul Ross R."/>
            <person name="Yang R."/>
            <person name="Briner A.E."/>
            <person name="Felis G.E."/>
            <person name="de Vos W.M."/>
            <person name="Barrangou R."/>
            <person name="Klaenhammer T.R."/>
            <person name="Caufield P.W."/>
            <person name="Cui Y."/>
            <person name="Zhang H."/>
            <person name="O'Toole P.W."/>
        </authorList>
    </citation>
    <scope>NUCLEOTIDE SEQUENCE [LARGE SCALE GENOMIC DNA]</scope>
    <source>
        <strain evidence="11 12">DSM 23927</strain>
    </source>
</reference>